<evidence type="ECO:0000259" key="1">
    <source>
        <dbReference type="Pfam" id="PF01796"/>
    </source>
</evidence>
<keyword evidence="3" id="KW-0808">Transferase</keyword>
<gene>
    <name evidence="3" type="ORF">ISF6_3003</name>
</gene>
<dbReference type="RefSeq" id="WP_231638170.1">
    <property type="nucleotide sequence ID" value="NZ_BBYR01000043.1"/>
</dbReference>
<dbReference type="GO" id="GO:0016740">
    <property type="term" value="F:transferase activity"/>
    <property type="evidence" value="ECO:0007669"/>
    <property type="project" value="UniProtKB-KW"/>
</dbReference>
<dbReference type="InterPro" id="IPR012340">
    <property type="entry name" value="NA-bd_OB-fold"/>
</dbReference>
<dbReference type="Gene3D" id="6.10.30.10">
    <property type="match status" value="1"/>
</dbReference>
<dbReference type="SUPFAM" id="SSF50249">
    <property type="entry name" value="Nucleic acid-binding proteins"/>
    <property type="match status" value="1"/>
</dbReference>
<dbReference type="InterPro" id="IPR022002">
    <property type="entry name" value="ChsH2_Znr"/>
</dbReference>
<protein>
    <submittedName>
        <fullName evidence="3">Acetyl-CoA acetyltransferase</fullName>
    </submittedName>
</protein>
<feature type="domain" description="ChsH2 rubredoxin-like zinc ribbon" evidence="2">
    <location>
        <begin position="6"/>
        <end position="40"/>
    </location>
</feature>
<reference evidence="4" key="1">
    <citation type="submission" date="2015-07" db="EMBL/GenBank/DDBJ databases">
        <title>Discovery of a poly(ethylene terephthalate assimilation.</title>
        <authorList>
            <person name="Yoshida S."/>
            <person name="Hiraga K."/>
            <person name="Takehana T."/>
            <person name="Taniguchi I."/>
            <person name="Yamaji H."/>
            <person name="Maeda Y."/>
            <person name="Toyohara K."/>
            <person name="Miyamoto K."/>
            <person name="Kimura Y."/>
            <person name="Oda K."/>
        </authorList>
    </citation>
    <scope>NUCLEOTIDE SEQUENCE [LARGE SCALE GENOMIC DNA]</scope>
    <source>
        <strain evidence="4">NBRC 110686 / TISTR 2288 / 201-F6</strain>
    </source>
</reference>
<evidence type="ECO:0000313" key="4">
    <source>
        <dbReference type="Proteomes" id="UP000037660"/>
    </source>
</evidence>
<accession>A0A0K8P3G6</accession>
<evidence type="ECO:0000259" key="2">
    <source>
        <dbReference type="Pfam" id="PF12172"/>
    </source>
</evidence>
<comment type="caution">
    <text evidence="3">The sequence shown here is derived from an EMBL/GenBank/DDBJ whole genome shotgun (WGS) entry which is preliminary data.</text>
</comment>
<name>A0A0K8P3G6_PISS1</name>
<dbReference type="EMBL" id="BBYR01000043">
    <property type="protein sequence ID" value="GAP37148.1"/>
    <property type="molecule type" value="Genomic_DNA"/>
</dbReference>
<reference evidence="3 4" key="2">
    <citation type="journal article" date="2016" name="Science">
        <title>A bacterium that degrades and assimilates poly(ethylene terephthalate).</title>
        <authorList>
            <person name="Yoshida S."/>
            <person name="Hiraga K."/>
            <person name="Takehana T."/>
            <person name="Taniguchi I."/>
            <person name="Yamaji H."/>
            <person name="Maeda Y."/>
            <person name="Toyohara K."/>
            <person name="Miyamoto K."/>
            <person name="Kimura Y."/>
            <person name="Oda K."/>
        </authorList>
    </citation>
    <scope>NUCLEOTIDE SEQUENCE [LARGE SCALE GENOMIC DNA]</scope>
    <source>
        <strain evidence="4">NBRC 110686 / TISTR 2288 / 201-F6</strain>
    </source>
</reference>
<dbReference type="InterPro" id="IPR052513">
    <property type="entry name" value="Thioester_dehydratase-like"/>
</dbReference>
<dbReference type="Proteomes" id="UP000037660">
    <property type="component" value="Unassembled WGS sequence"/>
</dbReference>
<keyword evidence="4" id="KW-1185">Reference proteome</keyword>
<dbReference type="PANTHER" id="PTHR34075:SF5">
    <property type="entry name" value="BLR3430 PROTEIN"/>
    <property type="match status" value="1"/>
</dbReference>
<dbReference type="Pfam" id="PF01796">
    <property type="entry name" value="OB_ChsH2_C"/>
    <property type="match status" value="1"/>
</dbReference>
<dbReference type="PANTHER" id="PTHR34075">
    <property type="entry name" value="BLR3430 PROTEIN"/>
    <property type="match status" value="1"/>
</dbReference>
<proteinExistence type="predicted"/>
<dbReference type="STRING" id="1547922.ISF6_3003"/>
<dbReference type="Pfam" id="PF12172">
    <property type="entry name" value="zf-ChsH2"/>
    <property type="match status" value="1"/>
</dbReference>
<evidence type="ECO:0000313" key="3">
    <source>
        <dbReference type="EMBL" id="GAP37148.1"/>
    </source>
</evidence>
<dbReference type="AlphaFoldDB" id="A0A0K8P3G6"/>
<organism evidence="3 4">
    <name type="scientific">Piscinibacter sakaiensis</name>
    <name type="common">Ideonella sakaiensis</name>
    <dbReference type="NCBI Taxonomy" id="1547922"/>
    <lineage>
        <taxon>Bacteria</taxon>
        <taxon>Pseudomonadati</taxon>
        <taxon>Pseudomonadota</taxon>
        <taxon>Betaproteobacteria</taxon>
        <taxon>Burkholderiales</taxon>
        <taxon>Sphaerotilaceae</taxon>
        <taxon>Piscinibacter</taxon>
    </lineage>
</organism>
<feature type="domain" description="ChsH2 C-terminal OB-fold" evidence="1">
    <location>
        <begin position="43"/>
        <end position="109"/>
    </location>
</feature>
<sequence length="131" mass="14990">MSRPFWDGLREQRLRIQRCGGCRTWQFGPEWICHRCHAFDPAWEDVPARGLVHSWERVWHPSHPSLKGHGPYLVVLVELPHAGGVRLVGNLLGDPLQPVRIGMPVVGRFEHHAQPFPYTLLQWAPSAERPG</sequence>
<dbReference type="InterPro" id="IPR002878">
    <property type="entry name" value="ChsH2_C"/>
</dbReference>